<comment type="caution">
    <text evidence="2">The sequence shown here is derived from an EMBL/GenBank/DDBJ whole genome shotgun (WGS) entry which is preliminary data.</text>
</comment>
<gene>
    <name evidence="2" type="ORF">RRG08_010634</name>
</gene>
<dbReference type="Proteomes" id="UP001283361">
    <property type="component" value="Unassembled WGS sequence"/>
</dbReference>
<organism evidence="2 3">
    <name type="scientific">Elysia crispata</name>
    <name type="common">lettuce slug</name>
    <dbReference type="NCBI Taxonomy" id="231223"/>
    <lineage>
        <taxon>Eukaryota</taxon>
        <taxon>Metazoa</taxon>
        <taxon>Spiralia</taxon>
        <taxon>Lophotrochozoa</taxon>
        <taxon>Mollusca</taxon>
        <taxon>Gastropoda</taxon>
        <taxon>Heterobranchia</taxon>
        <taxon>Euthyneura</taxon>
        <taxon>Panpulmonata</taxon>
        <taxon>Sacoglossa</taxon>
        <taxon>Placobranchoidea</taxon>
        <taxon>Plakobranchidae</taxon>
        <taxon>Elysia</taxon>
    </lineage>
</organism>
<evidence type="ECO:0000313" key="3">
    <source>
        <dbReference type="Proteomes" id="UP001283361"/>
    </source>
</evidence>
<dbReference type="EMBL" id="JAWDGP010007868">
    <property type="protein sequence ID" value="KAK3702084.1"/>
    <property type="molecule type" value="Genomic_DNA"/>
</dbReference>
<keyword evidence="3" id="KW-1185">Reference proteome</keyword>
<sequence>MLGCETKTIENPETKQTDIDVDTELYVQDKLTKTWGSLLPLLANLGNEDRGSSGTNRFYKGTKERKRQLVDTSVNDD</sequence>
<feature type="region of interest" description="Disordered" evidence="1">
    <location>
        <begin position="46"/>
        <end position="77"/>
    </location>
</feature>
<protein>
    <submittedName>
        <fullName evidence="2">Uncharacterized protein</fullName>
    </submittedName>
</protein>
<evidence type="ECO:0000313" key="2">
    <source>
        <dbReference type="EMBL" id="KAK3702084.1"/>
    </source>
</evidence>
<dbReference type="AlphaFoldDB" id="A0AAE0XPN8"/>
<proteinExistence type="predicted"/>
<evidence type="ECO:0000256" key="1">
    <source>
        <dbReference type="SAM" id="MobiDB-lite"/>
    </source>
</evidence>
<name>A0AAE0XPN8_9GAST</name>
<reference evidence="2" key="1">
    <citation type="journal article" date="2023" name="G3 (Bethesda)">
        <title>A reference genome for the long-term kleptoplast-retaining sea slug Elysia crispata morphotype clarki.</title>
        <authorList>
            <person name="Eastman K.E."/>
            <person name="Pendleton A.L."/>
            <person name="Shaikh M.A."/>
            <person name="Suttiyut T."/>
            <person name="Ogas R."/>
            <person name="Tomko P."/>
            <person name="Gavelis G."/>
            <person name="Widhalm J.R."/>
            <person name="Wisecaver J.H."/>
        </authorList>
    </citation>
    <scope>NUCLEOTIDE SEQUENCE</scope>
    <source>
        <strain evidence="2">ECLA1</strain>
    </source>
</reference>
<accession>A0AAE0XPN8</accession>